<keyword evidence="1" id="KW-0472">Membrane</keyword>
<evidence type="ECO:0008006" key="4">
    <source>
        <dbReference type="Google" id="ProtNLM"/>
    </source>
</evidence>
<dbReference type="EMBL" id="SLWS01000011">
    <property type="protein sequence ID" value="TCO52809.1"/>
    <property type="molecule type" value="Genomic_DNA"/>
</dbReference>
<evidence type="ECO:0000313" key="2">
    <source>
        <dbReference type="EMBL" id="TCO52809.1"/>
    </source>
</evidence>
<reference evidence="2 3" key="1">
    <citation type="submission" date="2019-03" db="EMBL/GenBank/DDBJ databases">
        <title>Genomic Encyclopedia of Type Strains, Phase IV (KMG-IV): sequencing the most valuable type-strain genomes for metagenomic binning, comparative biology and taxonomic classification.</title>
        <authorList>
            <person name="Goeker M."/>
        </authorList>
    </citation>
    <scope>NUCLEOTIDE SEQUENCE [LARGE SCALE GENOMIC DNA]</scope>
    <source>
        <strain evidence="2 3">DSM 45934</strain>
    </source>
</reference>
<sequence length="131" mass="13813">MTTTIKRVAPIALWALRVAGVLFAVAVMGQAVFAGLFVTGDVGMLDMHGLNAAVVVVATLVWIVVAIILAVKYKNARELILIGVGALVITVVQMAVGGARILWLHIPLGVGMFALAVRMLGLAFSYGRERS</sequence>
<proteinExistence type="predicted"/>
<gene>
    <name evidence="2" type="ORF">EV192_1113</name>
</gene>
<keyword evidence="1" id="KW-0812">Transmembrane</keyword>
<feature type="transmembrane region" description="Helical" evidence="1">
    <location>
        <begin position="50"/>
        <end position="71"/>
    </location>
</feature>
<evidence type="ECO:0000256" key="1">
    <source>
        <dbReference type="SAM" id="Phobius"/>
    </source>
</evidence>
<feature type="transmembrane region" description="Helical" evidence="1">
    <location>
        <begin position="78"/>
        <end position="96"/>
    </location>
</feature>
<accession>A0A4R2JA45</accession>
<protein>
    <recommendedName>
        <fullName evidence="4">Integral membrane protein</fullName>
    </recommendedName>
</protein>
<dbReference type="RefSeq" id="WP_132123783.1">
    <property type="nucleotide sequence ID" value="NZ_SLWS01000011.1"/>
</dbReference>
<dbReference type="AlphaFoldDB" id="A0A4R2JA45"/>
<keyword evidence="3" id="KW-1185">Reference proteome</keyword>
<feature type="transmembrane region" description="Helical" evidence="1">
    <location>
        <begin position="12"/>
        <end position="38"/>
    </location>
</feature>
<evidence type="ECO:0000313" key="3">
    <source>
        <dbReference type="Proteomes" id="UP000295680"/>
    </source>
</evidence>
<feature type="transmembrane region" description="Helical" evidence="1">
    <location>
        <begin position="102"/>
        <end position="126"/>
    </location>
</feature>
<keyword evidence="1" id="KW-1133">Transmembrane helix</keyword>
<comment type="caution">
    <text evidence="2">The sequence shown here is derived from an EMBL/GenBank/DDBJ whole genome shotgun (WGS) entry which is preliminary data.</text>
</comment>
<dbReference type="Proteomes" id="UP000295680">
    <property type="component" value="Unassembled WGS sequence"/>
</dbReference>
<organism evidence="2 3">
    <name type="scientific">Actinocrispum wychmicini</name>
    <dbReference type="NCBI Taxonomy" id="1213861"/>
    <lineage>
        <taxon>Bacteria</taxon>
        <taxon>Bacillati</taxon>
        <taxon>Actinomycetota</taxon>
        <taxon>Actinomycetes</taxon>
        <taxon>Pseudonocardiales</taxon>
        <taxon>Pseudonocardiaceae</taxon>
        <taxon>Actinocrispum</taxon>
    </lineage>
</organism>
<dbReference type="OrthoDB" id="3697516at2"/>
<name>A0A4R2JA45_9PSEU</name>